<comment type="caution">
    <text evidence="5">The sequence shown here is derived from an EMBL/GenBank/DDBJ whole genome shotgun (WGS) entry which is preliminary data.</text>
</comment>
<dbReference type="InterPro" id="IPR018060">
    <property type="entry name" value="HTH_AraC"/>
</dbReference>
<dbReference type="PROSITE" id="PS01124">
    <property type="entry name" value="HTH_ARAC_FAMILY_2"/>
    <property type="match status" value="1"/>
</dbReference>
<dbReference type="SUPFAM" id="SSF46689">
    <property type="entry name" value="Homeodomain-like"/>
    <property type="match status" value="1"/>
</dbReference>
<feature type="domain" description="HTH araC/xylS-type" evidence="4">
    <location>
        <begin position="43"/>
        <end position="73"/>
    </location>
</feature>
<dbReference type="Pfam" id="PF12833">
    <property type="entry name" value="HTH_18"/>
    <property type="match status" value="1"/>
</dbReference>
<dbReference type="EMBL" id="QKYN01000199">
    <property type="protein sequence ID" value="RAG80763.1"/>
    <property type="molecule type" value="Genomic_DNA"/>
</dbReference>
<proteinExistence type="predicted"/>
<gene>
    <name evidence="5" type="ORF">DN069_36440</name>
</gene>
<reference evidence="5 6" key="1">
    <citation type="submission" date="2018-06" db="EMBL/GenBank/DDBJ databases">
        <title>Streptacidiphilus pinicola sp. nov., isolated from pine grove soil.</title>
        <authorList>
            <person name="Roh S.G."/>
            <person name="Park S."/>
            <person name="Kim M.-K."/>
            <person name="Yun B.-R."/>
            <person name="Park J."/>
            <person name="Kim M.J."/>
            <person name="Kim Y.S."/>
            <person name="Kim S.B."/>
        </authorList>
    </citation>
    <scope>NUCLEOTIDE SEQUENCE [LARGE SCALE GENOMIC DNA]</scope>
    <source>
        <strain evidence="5 6">MMS16-CNU450</strain>
    </source>
</reference>
<dbReference type="Proteomes" id="UP000248889">
    <property type="component" value="Unassembled WGS sequence"/>
</dbReference>
<feature type="region of interest" description="Disordered" evidence="3">
    <location>
        <begin position="1"/>
        <end position="20"/>
    </location>
</feature>
<evidence type="ECO:0000256" key="2">
    <source>
        <dbReference type="ARBA" id="ARBA00023163"/>
    </source>
</evidence>
<evidence type="ECO:0000259" key="4">
    <source>
        <dbReference type="PROSITE" id="PS01124"/>
    </source>
</evidence>
<name>A0A2X0IAU4_9ACTN</name>
<accession>A0A2X0IAU4</accession>
<protein>
    <recommendedName>
        <fullName evidence="4">HTH araC/xylS-type domain-containing protein</fullName>
    </recommendedName>
</protein>
<organism evidence="5 6">
    <name type="scientific">Streptacidiphilus pinicola</name>
    <dbReference type="NCBI Taxonomy" id="2219663"/>
    <lineage>
        <taxon>Bacteria</taxon>
        <taxon>Bacillati</taxon>
        <taxon>Actinomycetota</taxon>
        <taxon>Actinomycetes</taxon>
        <taxon>Kitasatosporales</taxon>
        <taxon>Streptomycetaceae</taxon>
        <taxon>Streptacidiphilus</taxon>
    </lineage>
</organism>
<evidence type="ECO:0000313" key="5">
    <source>
        <dbReference type="EMBL" id="RAG80763.1"/>
    </source>
</evidence>
<sequence>MVDKIPPAVSQGGPPPDLRLTPVRTLAAWPARPELQRQPSRAIAARWGFTNAAAFSRTFRTAFDVSPNAYRAAVLGAADPQGA</sequence>
<keyword evidence="1" id="KW-0805">Transcription regulation</keyword>
<dbReference type="AlphaFoldDB" id="A0A2X0IAU4"/>
<evidence type="ECO:0000313" key="6">
    <source>
        <dbReference type="Proteomes" id="UP000248889"/>
    </source>
</evidence>
<evidence type="ECO:0000256" key="3">
    <source>
        <dbReference type="SAM" id="MobiDB-lite"/>
    </source>
</evidence>
<dbReference type="InterPro" id="IPR009057">
    <property type="entry name" value="Homeodomain-like_sf"/>
</dbReference>
<keyword evidence="6" id="KW-1185">Reference proteome</keyword>
<keyword evidence="2" id="KW-0804">Transcription</keyword>
<evidence type="ECO:0000256" key="1">
    <source>
        <dbReference type="ARBA" id="ARBA00023015"/>
    </source>
</evidence>
<dbReference type="GO" id="GO:0043565">
    <property type="term" value="F:sequence-specific DNA binding"/>
    <property type="evidence" value="ECO:0007669"/>
    <property type="project" value="InterPro"/>
</dbReference>
<dbReference type="GO" id="GO:0003700">
    <property type="term" value="F:DNA-binding transcription factor activity"/>
    <property type="evidence" value="ECO:0007669"/>
    <property type="project" value="InterPro"/>
</dbReference>
<dbReference type="Gene3D" id="1.10.10.60">
    <property type="entry name" value="Homeodomain-like"/>
    <property type="match status" value="1"/>
</dbReference>